<keyword evidence="1" id="KW-0560">Oxidoreductase</keyword>
<feature type="domain" description="Pyrroline-5-carboxylate reductase catalytic N-terminal" evidence="2">
    <location>
        <begin position="30"/>
        <end position="118"/>
    </location>
</feature>
<reference evidence="3" key="1">
    <citation type="submission" date="2020-03" db="EMBL/GenBank/DDBJ databases">
        <title>Molecular networking-based the target discovery of potent antiproliferative macrolactams: 5/6/7/16 polycyclic ansamycins and glycosylated trienomycin from Streptomyces cacaoi subsp. asoensis.</title>
        <authorList>
            <person name="Liu L.-L."/>
        </authorList>
    </citation>
    <scope>NUCLEOTIDE SEQUENCE [LARGE SCALE GENOMIC DNA]</scope>
    <source>
        <strain evidence="3">H2S5</strain>
    </source>
</reference>
<dbReference type="AlphaFoldDB" id="A0A6M4X7U8"/>
<evidence type="ECO:0000313" key="3">
    <source>
        <dbReference type="EMBL" id="QJT06406.1"/>
    </source>
</evidence>
<dbReference type="InterPro" id="IPR028939">
    <property type="entry name" value="P5C_Rdtase_cat_N"/>
</dbReference>
<dbReference type="InterPro" id="IPR051267">
    <property type="entry name" value="STEAP_metalloreductase"/>
</dbReference>
<dbReference type="GO" id="GO:0016491">
    <property type="term" value="F:oxidoreductase activity"/>
    <property type="evidence" value="ECO:0007669"/>
    <property type="project" value="UniProtKB-KW"/>
</dbReference>
<name>A0A6M4X7U8_9ACTN</name>
<dbReference type="PANTHER" id="PTHR14239:SF10">
    <property type="entry name" value="REDUCTASE"/>
    <property type="match status" value="1"/>
</dbReference>
<gene>
    <name evidence="3" type="ORF">G9272_43990</name>
</gene>
<proteinExistence type="predicted"/>
<dbReference type="Pfam" id="PF03807">
    <property type="entry name" value="F420_oxidored"/>
    <property type="match status" value="1"/>
</dbReference>
<dbReference type="SUPFAM" id="SSF51735">
    <property type="entry name" value="NAD(P)-binding Rossmann-fold domains"/>
    <property type="match status" value="1"/>
</dbReference>
<evidence type="ECO:0000259" key="2">
    <source>
        <dbReference type="Pfam" id="PF03807"/>
    </source>
</evidence>
<organism evidence="3 4">
    <name type="scientific">Streptomyces asoensis</name>
    <dbReference type="NCBI Taxonomy" id="249586"/>
    <lineage>
        <taxon>Bacteria</taxon>
        <taxon>Bacillati</taxon>
        <taxon>Actinomycetota</taxon>
        <taxon>Actinomycetes</taxon>
        <taxon>Kitasatosporales</taxon>
        <taxon>Streptomycetaceae</taxon>
        <taxon>Streptomyces</taxon>
    </lineage>
</organism>
<evidence type="ECO:0000256" key="1">
    <source>
        <dbReference type="ARBA" id="ARBA00023002"/>
    </source>
</evidence>
<dbReference type="InterPro" id="IPR036291">
    <property type="entry name" value="NAD(P)-bd_dom_sf"/>
</dbReference>
<protein>
    <submittedName>
        <fullName evidence="3">NAD(P)-binding domain-containing protein</fullName>
    </submittedName>
</protein>
<sequence>MRPSSSIAAWSFPSIRCTSTTTSGCRPRSISIIGLKNMARALAGRALVGGNAVEIIGRDPAKAKELAATLGGATDGTAGAAPAGDIVIPAAPYAGAGAVVREYGDALRGKVIVDITNPVAPDLRGFVVPDGSSGAQEIAKAAPDDAHVVKAFNTVFSHVLAAGPVEGRPLDVFIAGDDAQAKARVSAFVESLGLRPWDTGELSMARALENVGLLELGLMSHSVKHTNFSLGITFLG</sequence>
<dbReference type="Gene3D" id="3.40.50.720">
    <property type="entry name" value="NAD(P)-binding Rossmann-like Domain"/>
    <property type="match status" value="1"/>
</dbReference>
<dbReference type="PANTHER" id="PTHR14239">
    <property type="entry name" value="DUDULIN-RELATED"/>
    <property type="match status" value="1"/>
</dbReference>
<accession>A0A6M4X7U8</accession>
<keyword evidence="4" id="KW-1185">Reference proteome</keyword>
<evidence type="ECO:0000313" key="4">
    <source>
        <dbReference type="Proteomes" id="UP000502665"/>
    </source>
</evidence>
<dbReference type="EMBL" id="CP049838">
    <property type="protein sequence ID" value="QJT06406.1"/>
    <property type="molecule type" value="Genomic_DNA"/>
</dbReference>
<dbReference type="Proteomes" id="UP000502665">
    <property type="component" value="Chromosome"/>
</dbReference>